<evidence type="ECO:0000256" key="7">
    <source>
        <dbReference type="ARBA" id="ARBA00023136"/>
    </source>
</evidence>
<dbReference type="SUPFAM" id="SSF81345">
    <property type="entry name" value="ABC transporter involved in vitamin B12 uptake, BtuC"/>
    <property type="match status" value="1"/>
</dbReference>
<evidence type="ECO:0000256" key="2">
    <source>
        <dbReference type="ARBA" id="ARBA00007935"/>
    </source>
</evidence>
<name>A0A1H8A9P9_9BACT</name>
<dbReference type="Proteomes" id="UP000198744">
    <property type="component" value="Unassembled WGS sequence"/>
</dbReference>
<dbReference type="CDD" id="cd06550">
    <property type="entry name" value="TM_ABC_iron-siderophores_like"/>
    <property type="match status" value="1"/>
</dbReference>
<gene>
    <name evidence="9" type="ORF">SAMN04489760_1338</name>
</gene>
<evidence type="ECO:0000256" key="3">
    <source>
        <dbReference type="ARBA" id="ARBA00022448"/>
    </source>
</evidence>
<feature type="transmembrane region" description="Helical" evidence="8">
    <location>
        <begin position="253"/>
        <end position="279"/>
    </location>
</feature>
<comment type="subcellular location">
    <subcellularLocation>
        <location evidence="1">Cell membrane</location>
        <topology evidence="1">Multi-pass membrane protein</topology>
    </subcellularLocation>
</comment>
<keyword evidence="3" id="KW-0813">Transport</keyword>
<feature type="transmembrane region" description="Helical" evidence="8">
    <location>
        <begin position="158"/>
        <end position="180"/>
    </location>
</feature>
<keyword evidence="6 8" id="KW-1133">Transmembrane helix</keyword>
<evidence type="ECO:0000313" key="10">
    <source>
        <dbReference type="Proteomes" id="UP000198744"/>
    </source>
</evidence>
<feature type="transmembrane region" description="Helical" evidence="8">
    <location>
        <begin position="78"/>
        <end position="100"/>
    </location>
</feature>
<feature type="transmembrane region" description="Helical" evidence="8">
    <location>
        <begin position="107"/>
        <end position="126"/>
    </location>
</feature>
<evidence type="ECO:0000313" key="9">
    <source>
        <dbReference type="EMBL" id="SEM67226.1"/>
    </source>
</evidence>
<feature type="transmembrane region" description="Helical" evidence="8">
    <location>
        <begin position="291"/>
        <end position="309"/>
    </location>
</feature>
<dbReference type="Pfam" id="PF01032">
    <property type="entry name" value="FecCD"/>
    <property type="match status" value="1"/>
</dbReference>
<evidence type="ECO:0000256" key="4">
    <source>
        <dbReference type="ARBA" id="ARBA00022475"/>
    </source>
</evidence>
<dbReference type="InterPro" id="IPR037294">
    <property type="entry name" value="ABC_BtuC-like"/>
</dbReference>
<dbReference type="GO" id="GO:0005886">
    <property type="term" value="C:plasma membrane"/>
    <property type="evidence" value="ECO:0007669"/>
    <property type="project" value="UniProtKB-SubCell"/>
</dbReference>
<feature type="transmembrane region" description="Helical" evidence="8">
    <location>
        <begin position="209"/>
        <end position="232"/>
    </location>
</feature>
<evidence type="ECO:0000256" key="1">
    <source>
        <dbReference type="ARBA" id="ARBA00004651"/>
    </source>
</evidence>
<feature type="transmembrane region" description="Helical" evidence="8">
    <location>
        <begin position="132"/>
        <end position="151"/>
    </location>
</feature>
<evidence type="ECO:0000256" key="6">
    <source>
        <dbReference type="ARBA" id="ARBA00022989"/>
    </source>
</evidence>
<accession>A0A1H8A9P9</accession>
<keyword evidence="5 8" id="KW-0812">Transmembrane</keyword>
<proteinExistence type="inferred from homology"/>
<organism evidence="9 10">
    <name type="scientific">Syntrophus gentianae</name>
    <dbReference type="NCBI Taxonomy" id="43775"/>
    <lineage>
        <taxon>Bacteria</taxon>
        <taxon>Pseudomonadati</taxon>
        <taxon>Thermodesulfobacteriota</taxon>
        <taxon>Syntrophia</taxon>
        <taxon>Syntrophales</taxon>
        <taxon>Syntrophaceae</taxon>
        <taxon>Syntrophus</taxon>
    </lineage>
</organism>
<dbReference type="InterPro" id="IPR000522">
    <property type="entry name" value="ABC_transptr_permease_BtuC"/>
</dbReference>
<protein>
    <submittedName>
        <fullName evidence="9">Iron complex transport system permease protein</fullName>
    </submittedName>
</protein>
<keyword evidence="4" id="KW-1003">Cell membrane</keyword>
<dbReference type="PANTHER" id="PTHR30472:SF70">
    <property type="entry name" value="MOLYBDATE IMPORT SYSTEM PERMEASE PROTEIN MOLB"/>
    <property type="match status" value="1"/>
</dbReference>
<keyword evidence="10" id="KW-1185">Reference proteome</keyword>
<dbReference type="Gene3D" id="1.10.3470.10">
    <property type="entry name" value="ABC transporter involved in vitamin B12 uptake, BtuC"/>
    <property type="match status" value="1"/>
</dbReference>
<comment type="similarity">
    <text evidence="2">Belongs to the binding-protein-dependent transport system permease family. FecCD subfamily.</text>
</comment>
<dbReference type="PANTHER" id="PTHR30472">
    <property type="entry name" value="FERRIC ENTEROBACTIN TRANSPORT SYSTEM PERMEASE PROTEIN"/>
    <property type="match status" value="1"/>
</dbReference>
<dbReference type="EMBL" id="FOBS01000033">
    <property type="protein sequence ID" value="SEM67226.1"/>
    <property type="molecule type" value="Genomic_DNA"/>
</dbReference>
<dbReference type="AlphaFoldDB" id="A0A1H8A9P9"/>
<reference evidence="9 10" key="1">
    <citation type="submission" date="2016-10" db="EMBL/GenBank/DDBJ databases">
        <authorList>
            <person name="de Groot N.N."/>
        </authorList>
    </citation>
    <scope>NUCLEOTIDE SEQUENCE [LARGE SCALE GENOMIC DNA]</scope>
    <source>
        <strain evidence="9 10">DSM 8423</strain>
    </source>
</reference>
<dbReference type="STRING" id="43775.SAMN04489760_1338"/>
<keyword evidence="7 8" id="KW-0472">Membrane</keyword>
<dbReference type="GO" id="GO:0033214">
    <property type="term" value="P:siderophore-iron import into cell"/>
    <property type="evidence" value="ECO:0007669"/>
    <property type="project" value="TreeGrafter"/>
</dbReference>
<sequence>MNNLSESPRSMKRNLLFPVLSLLLLLTVAFSLTLGKYPLGLTDIAGFFLHKIFSAGNMEPEQSSLLESLLFEIRLPRILAAILIGASLAVAGTAFQAMFVNPLVSPSLLGVLAGASFGAALGMVFTKNWITVQILTFAFGFLAVLISVGIARMHKGNTILLLVLGGVISSALFTSLLSVIKYVADPYNQLPAITQWLMGGLSLVDGKSLLAAGIPQVAGIVLVILFSGYLNALSMGDEEARSLGIPVEGIRMLLIFLATLMSALTVVLAGMIGWVGLIIPHVARMLVGPDNKILVPASALIGAIYLIVVDDISRMVFTMEIPLGITTSLIGIPFFAIILRKAKKGWN</sequence>
<feature type="transmembrane region" description="Helical" evidence="8">
    <location>
        <begin position="321"/>
        <end position="339"/>
    </location>
</feature>
<dbReference type="FunFam" id="1.10.3470.10:FF:000001">
    <property type="entry name" value="Vitamin B12 ABC transporter permease BtuC"/>
    <property type="match status" value="1"/>
</dbReference>
<evidence type="ECO:0000256" key="8">
    <source>
        <dbReference type="SAM" id="Phobius"/>
    </source>
</evidence>
<dbReference type="GO" id="GO:0022857">
    <property type="term" value="F:transmembrane transporter activity"/>
    <property type="evidence" value="ECO:0007669"/>
    <property type="project" value="InterPro"/>
</dbReference>
<evidence type="ECO:0000256" key="5">
    <source>
        <dbReference type="ARBA" id="ARBA00022692"/>
    </source>
</evidence>